<dbReference type="Gene3D" id="2.40.50.140">
    <property type="entry name" value="Nucleic acid-binding proteins"/>
    <property type="match status" value="1"/>
</dbReference>
<dbReference type="GO" id="GO:0033290">
    <property type="term" value="C:eukaryotic 48S preinitiation complex"/>
    <property type="evidence" value="ECO:0007669"/>
    <property type="project" value="TreeGrafter"/>
</dbReference>
<evidence type="ECO:0000313" key="7">
    <source>
        <dbReference type="Proteomes" id="UP000315295"/>
    </source>
</evidence>
<protein>
    <recommendedName>
        <fullName evidence="5">S1 motif domain-containing protein</fullName>
    </recommendedName>
</protein>
<dbReference type="EMBL" id="VIEB01000093">
    <property type="protein sequence ID" value="TQE07002.1"/>
    <property type="molecule type" value="Genomic_DNA"/>
</dbReference>
<keyword evidence="7" id="KW-1185">Reference proteome</keyword>
<evidence type="ECO:0000256" key="2">
    <source>
        <dbReference type="ARBA" id="ARBA00022540"/>
    </source>
</evidence>
<comment type="similarity">
    <text evidence="1">Belongs to the eIF-2-alpha family.</text>
</comment>
<evidence type="ECO:0000256" key="1">
    <source>
        <dbReference type="ARBA" id="ARBA00007223"/>
    </source>
</evidence>
<proteinExistence type="inferred from homology"/>
<evidence type="ECO:0000313" key="6">
    <source>
        <dbReference type="EMBL" id="TQE07002.1"/>
    </source>
</evidence>
<dbReference type="SUPFAM" id="SSF50249">
    <property type="entry name" value="Nucleic acid-binding proteins"/>
    <property type="match status" value="1"/>
</dbReference>
<feature type="transmembrane region" description="Helical" evidence="4">
    <location>
        <begin position="21"/>
        <end position="44"/>
    </location>
</feature>
<evidence type="ECO:0000259" key="5">
    <source>
        <dbReference type="PROSITE" id="PS50126"/>
    </source>
</evidence>
<dbReference type="PANTHER" id="PTHR10602">
    <property type="entry name" value="EUKARYOTIC TRANSLATION INITIATION FACTOR 2 SUBUNIT 1"/>
    <property type="match status" value="1"/>
</dbReference>
<comment type="caution">
    <text evidence="6">The sequence shown here is derived from an EMBL/GenBank/DDBJ whole genome shotgun (WGS) entry which is preliminary data.</text>
</comment>
<dbReference type="FunFam" id="2.40.50.140:FF:000015">
    <property type="entry name" value="Eukaryotic translation initiation factor 2 subunit alpha"/>
    <property type="match status" value="1"/>
</dbReference>
<dbReference type="PANTHER" id="PTHR10602:SF0">
    <property type="entry name" value="EUKARYOTIC TRANSLATION INITIATION FACTOR 2 SUBUNIT 1"/>
    <property type="match status" value="1"/>
</dbReference>
<dbReference type="InterPro" id="IPR044126">
    <property type="entry name" value="S1_IF2_alpha"/>
</dbReference>
<feature type="domain" description="S1 motif" evidence="5">
    <location>
        <begin position="129"/>
        <end position="202"/>
    </location>
</feature>
<dbReference type="InterPro" id="IPR003029">
    <property type="entry name" value="S1_domain"/>
</dbReference>
<keyword evidence="4" id="KW-1133">Transmembrane helix</keyword>
<dbReference type="Proteomes" id="UP000315295">
    <property type="component" value="Unassembled WGS sequence"/>
</dbReference>
<dbReference type="GO" id="GO:0005850">
    <property type="term" value="C:eukaryotic translation initiation factor 2 complex"/>
    <property type="evidence" value="ECO:0007669"/>
    <property type="project" value="TreeGrafter"/>
</dbReference>
<dbReference type="Pfam" id="PF00575">
    <property type="entry name" value="S1"/>
    <property type="match status" value="1"/>
</dbReference>
<keyword evidence="2" id="KW-0396">Initiation factor</keyword>
<sequence length="207" mass="23486">MSVKAVIRAARSNSCNNNDKVVFTVHTSFLAVGYVLTTAVPFIAIQNIVMHLETWLDFPLDEEEDLGDFDIYDAQQEHVTVIEHLSSSDLETEISTQRELEYWEAATSMASHTSNLECQMYGMRYPDVDMAVMIQVKNITDIGAYVSLLEYNNIEGMILFSELSCRWIRSVSSLIKVGRIEPVMVLKVDKDGEDDEVTVMVESMFNH</sequence>
<evidence type="ECO:0000256" key="4">
    <source>
        <dbReference type="SAM" id="Phobius"/>
    </source>
</evidence>
<dbReference type="GO" id="GO:0003723">
    <property type="term" value="F:RNA binding"/>
    <property type="evidence" value="ECO:0007669"/>
    <property type="project" value="InterPro"/>
</dbReference>
<keyword evidence="3" id="KW-0648">Protein biosynthesis</keyword>
<dbReference type="AlphaFoldDB" id="A0A540N7H3"/>
<dbReference type="GO" id="GO:0043022">
    <property type="term" value="F:ribosome binding"/>
    <property type="evidence" value="ECO:0007669"/>
    <property type="project" value="TreeGrafter"/>
</dbReference>
<reference evidence="6 7" key="1">
    <citation type="journal article" date="2019" name="G3 (Bethesda)">
        <title>Sequencing of a Wild Apple (Malus baccata) Genome Unravels the Differences Between Cultivated and Wild Apple Species Regarding Disease Resistance and Cold Tolerance.</title>
        <authorList>
            <person name="Chen X."/>
        </authorList>
    </citation>
    <scope>NUCLEOTIDE SEQUENCE [LARGE SCALE GENOMIC DNA]</scope>
    <source>
        <strain evidence="7">cv. Shandingzi</strain>
        <tissue evidence="6">Leaves</tissue>
    </source>
</reference>
<dbReference type="GO" id="GO:0003743">
    <property type="term" value="F:translation initiation factor activity"/>
    <property type="evidence" value="ECO:0007669"/>
    <property type="project" value="UniProtKB-KW"/>
</dbReference>
<gene>
    <name evidence="6" type="ORF">C1H46_007392</name>
</gene>
<name>A0A540N7H3_MALBA</name>
<accession>A0A540N7H3</accession>
<dbReference type="CDD" id="cd04452">
    <property type="entry name" value="S1_IF2_alpha"/>
    <property type="match status" value="1"/>
</dbReference>
<dbReference type="InterPro" id="IPR012340">
    <property type="entry name" value="NA-bd_OB-fold"/>
</dbReference>
<evidence type="ECO:0000256" key="3">
    <source>
        <dbReference type="ARBA" id="ARBA00022917"/>
    </source>
</evidence>
<keyword evidence="4" id="KW-0812">Transmembrane</keyword>
<dbReference type="PROSITE" id="PS50126">
    <property type="entry name" value="S1"/>
    <property type="match status" value="1"/>
</dbReference>
<dbReference type="InterPro" id="IPR011488">
    <property type="entry name" value="TIF_2_asu"/>
</dbReference>
<organism evidence="6 7">
    <name type="scientific">Malus baccata</name>
    <name type="common">Siberian crab apple</name>
    <name type="synonym">Pyrus baccata</name>
    <dbReference type="NCBI Taxonomy" id="106549"/>
    <lineage>
        <taxon>Eukaryota</taxon>
        <taxon>Viridiplantae</taxon>
        <taxon>Streptophyta</taxon>
        <taxon>Embryophyta</taxon>
        <taxon>Tracheophyta</taxon>
        <taxon>Spermatophyta</taxon>
        <taxon>Magnoliopsida</taxon>
        <taxon>eudicotyledons</taxon>
        <taxon>Gunneridae</taxon>
        <taxon>Pentapetalae</taxon>
        <taxon>rosids</taxon>
        <taxon>fabids</taxon>
        <taxon>Rosales</taxon>
        <taxon>Rosaceae</taxon>
        <taxon>Amygdaloideae</taxon>
        <taxon>Maleae</taxon>
        <taxon>Malus</taxon>
    </lineage>
</organism>
<dbReference type="STRING" id="106549.A0A540N7H3"/>
<keyword evidence="4" id="KW-0472">Membrane</keyword>